<organism evidence="3 4">
    <name type="scientific">Tannerella sp. oral taxon BU063 isolate Cell 2</name>
    <dbReference type="NCBI Taxonomy" id="1411148"/>
    <lineage>
        <taxon>Bacteria</taxon>
        <taxon>Pseudomonadati</taxon>
        <taxon>Bacteroidota</taxon>
        <taxon>Bacteroidia</taxon>
        <taxon>Bacteroidales</taxon>
        <taxon>Tannerellaceae</taxon>
        <taxon>Tannerella</taxon>
    </lineage>
</organism>
<dbReference type="AlphaFoldDB" id="W2C3X3"/>
<feature type="region of interest" description="Disordered" evidence="1">
    <location>
        <begin position="30"/>
        <end position="88"/>
    </location>
</feature>
<feature type="chain" id="PRO_5004812472" evidence="2">
    <location>
        <begin position="25"/>
        <end position="88"/>
    </location>
</feature>
<evidence type="ECO:0000256" key="2">
    <source>
        <dbReference type="SAM" id="SignalP"/>
    </source>
</evidence>
<gene>
    <name evidence="3" type="ORF">N425_06830</name>
</gene>
<name>W2C3X3_9BACT</name>
<sequence length="88" mass="9566">MKRVILSAAIAAAMTFGVALSASAQDVKKEGQQTEQKSCCSKDKDKKHCDKAGKKDCKAADKKSCCKDKKDGKQCNKAKKEEAKKEVQ</sequence>
<evidence type="ECO:0000256" key="1">
    <source>
        <dbReference type="SAM" id="MobiDB-lite"/>
    </source>
</evidence>
<feature type="signal peptide" evidence="2">
    <location>
        <begin position="1"/>
        <end position="24"/>
    </location>
</feature>
<evidence type="ECO:0000313" key="3">
    <source>
        <dbReference type="EMBL" id="ETK01914.1"/>
    </source>
</evidence>
<protein>
    <submittedName>
        <fullName evidence="3">Uncharacterized protein</fullName>
    </submittedName>
</protein>
<dbReference type="EMBL" id="AYUF01000425">
    <property type="protein sequence ID" value="ETK01914.1"/>
    <property type="molecule type" value="Genomic_DNA"/>
</dbReference>
<dbReference type="PATRIC" id="fig|1411148.3.peg.1030"/>
<feature type="compositionally biased region" description="Basic and acidic residues" evidence="1">
    <location>
        <begin position="40"/>
        <end position="88"/>
    </location>
</feature>
<dbReference type="Proteomes" id="UP000018837">
    <property type="component" value="Unassembled WGS sequence"/>
</dbReference>
<comment type="caution">
    <text evidence="3">The sequence shown here is derived from an EMBL/GenBank/DDBJ whole genome shotgun (WGS) entry which is preliminary data.</text>
</comment>
<proteinExistence type="predicted"/>
<accession>W2C3X3</accession>
<evidence type="ECO:0000313" key="4">
    <source>
        <dbReference type="Proteomes" id="UP000018837"/>
    </source>
</evidence>
<reference evidence="3 4" key="1">
    <citation type="submission" date="2013-11" db="EMBL/GenBank/DDBJ databases">
        <title>Single cell genomics of uncultured Tannerella BU063 (oral taxon 286).</title>
        <authorList>
            <person name="Beall C.J."/>
            <person name="Campbell A.G."/>
            <person name="Griffen A.L."/>
            <person name="Podar M."/>
            <person name="Leys E.J."/>
        </authorList>
    </citation>
    <scope>NUCLEOTIDE SEQUENCE [LARGE SCALE GENOMIC DNA]</scope>
    <source>
        <strain evidence="3">Cell 2</strain>
    </source>
</reference>
<keyword evidence="2" id="KW-0732">Signal</keyword>